<comment type="subcellular location">
    <subcellularLocation>
        <location evidence="1">Cell membrane</location>
        <topology evidence="1">Single-pass membrane protein</topology>
    </subcellularLocation>
</comment>
<evidence type="ECO:0000256" key="6">
    <source>
        <dbReference type="SAM" id="MobiDB-lite"/>
    </source>
</evidence>
<keyword evidence="10" id="KW-1185">Reference proteome</keyword>
<feature type="transmembrane region" description="Helical" evidence="7">
    <location>
        <begin position="244"/>
        <end position="267"/>
    </location>
</feature>
<feature type="domain" description="Phage shock protein PspC N-terminal" evidence="8">
    <location>
        <begin position="104"/>
        <end position="161"/>
    </location>
</feature>
<gene>
    <name evidence="9" type="ORF">TM7x_00990</name>
</gene>
<evidence type="ECO:0000313" key="9">
    <source>
        <dbReference type="EMBL" id="AJA06747.1"/>
    </source>
</evidence>
<dbReference type="Proteomes" id="UP000030902">
    <property type="component" value="Chromosome"/>
</dbReference>
<dbReference type="KEGG" id="sox:TM7x_00990"/>
<dbReference type="PANTHER" id="PTHR33885">
    <property type="entry name" value="PHAGE SHOCK PROTEIN C"/>
    <property type="match status" value="1"/>
</dbReference>
<organism evidence="9 10">
    <name type="scientific">Candidatus Nanosynbacter lyticus</name>
    <dbReference type="NCBI Taxonomy" id="2093824"/>
    <lineage>
        <taxon>Bacteria</taxon>
        <taxon>Candidatus Saccharimonadota</taxon>
        <taxon>Candidatus Saccharimonadia</taxon>
        <taxon>Candidatus Nanosynbacterales</taxon>
        <taxon>Candidatus Nanosynbacteraceae</taxon>
        <taxon>Candidatus Nanosynbacter</taxon>
    </lineage>
</organism>
<evidence type="ECO:0000256" key="1">
    <source>
        <dbReference type="ARBA" id="ARBA00004162"/>
    </source>
</evidence>
<reference evidence="9 10" key="1">
    <citation type="journal article" date="2015" name="Proc. Natl. Acad. Sci. U.S.A.">
        <title>Cultivation of a human-associated TM7 phylotype reveals a reduced genome and epibiotic parasitic lifestyle.</title>
        <authorList>
            <person name="He X."/>
            <person name="McLean J.S."/>
            <person name="Edlund A."/>
            <person name="Yooseph S."/>
            <person name="Hall A.P."/>
            <person name="Liu S.Y."/>
            <person name="Dorrestein P.C."/>
            <person name="Esquenazi E."/>
            <person name="Hunter R.C."/>
            <person name="Cheng G."/>
            <person name="Nelson K.E."/>
            <person name="Lux R."/>
            <person name="Shi W."/>
        </authorList>
    </citation>
    <scope>NUCLEOTIDE SEQUENCE [LARGE SCALE GENOMIC DNA]</scope>
    <source>
        <strain evidence="9 10">TM7x</strain>
    </source>
</reference>
<feature type="transmembrane region" description="Helical" evidence="7">
    <location>
        <begin position="279"/>
        <end position="303"/>
    </location>
</feature>
<name>A0A6S4GVM4_9BACT</name>
<evidence type="ECO:0000256" key="5">
    <source>
        <dbReference type="ARBA" id="ARBA00023136"/>
    </source>
</evidence>
<evidence type="ECO:0000256" key="3">
    <source>
        <dbReference type="ARBA" id="ARBA00022692"/>
    </source>
</evidence>
<evidence type="ECO:0000313" key="10">
    <source>
        <dbReference type="Proteomes" id="UP000030902"/>
    </source>
</evidence>
<evidence type="ECO:0000256" key="2">
    <source>
        <dbReference type="ARBA" id="ARBA00022475"/>
    </source>
</evidence>
<keyword evidence="2" id="KW-1003">Cell membrane</keyword>
<evidence type="ECO:0000259" key="8">
    <source>
        <dbReference type="Pfam" id="PF04024"/>
    </source>
</evidence>
<feature type="compositionally biased region" description="Acidic residues" evidence="6">
    <location>
        <begin position="87"/>
        <end position="97"/>
    </location>
</feature>
<dbReference type="AlphaFoldDB" id="A0A6S4GVM4"/>
<keyword evidence="3 7" id="KW-0812">Transmembrane</keyword>
<sequence length="428" mass="46418">MKEITRIHLAKTAFSIEIEAKSSLEKYLNSIQKNMHAEPEAMREIEARMVEILAERGVMKEGVISVDDVLAIQKQMGESRDFADGDGPVDDDLDSDGSESKPEKQLMRDTDNAIIGGVCAGVAAYFNINPLWVRLIAIVSSFATFGTAVLIYVVMWLSMPPASTASDKLRMRGKPVTLAALKKAAVEGGSVIANESRDLASKILRYSAGIIIFLMTLGVVIGLIVGGAVGLSVIDLLSGLNAQIWAWGLWISLVICGISAAVLGMMLSRSVFTWTMSRVSALSMIIATVVISMGMASSIVFGMKASSEFIYESQYLTKRMNVEIPDADNVKTISINGAMGSVKRTDSDKLKIEAEYIELPNMKKPDVNVRREGDRLIVSIAEKCPRTIFFSGCQMFYTPIGLKIYAPAGVNVDSPAYYGADNVDHSDA</sequence>
<keyword evidence="5 7" id="KW-0472">Membrane</keyword>
<protein>
    <recommendedName>
        <fullName evidence="8">Phage shock protein PspC N-terminal domain-containing protein</fullName>
    </recommendedName>
</protein>
<feature type="region of interest" description="Disordered" evidence="6">
    <location>
        <begin position="79"/>
        <end position="106"/>
    </location>
</feature>
<keyword evidence="4 7" id="KW-1133">Transmembrane helix</keyword>
<dbReference type="InterPro" id="IPR007168">
    <property type="entry name" value="Phageshock_PspC_N"/>
</dbReference>
<accession>A0A6S4GVM4</accession>
<dbReference type="EMBL" id="CP007496">
    <property type="protein sequence ID" value="AJA06747.1"/>
    <property type="molecule type" value="Genomic_DNA"/>
</dbReference>
<feature type="transmembrane region" description="Helical" evidence="7">
    <location>
        <begin position="206"/>
        <end position="232"/>
    </location>
</feature>
<feature type="transmembrane region" description="Helical" evidence="7">
    <location>
        <begin position="134"/>
        <end position="158"/>
    </location>
</feature>
<evidence type="ECO:0000256" key="7">
    <source>
        <dbReference type="SAM" id="Phobius"/>
    </source>
</evidence>
<dbReference type="Pfam" id="PF04024">
    <property type="entry name" value="PspC"/>
    <property type="match status" value="1"/>
</dbReference>
<evidence type="ECO:0000256" key="4">
    <source>
        <dbReference type="ARBA" id="ARBA00022989"/>
    </source>
</evidence>
<dbReference type="InterPro" id="IPR052027">
    <property type="entry name" value="PspC"/>
</dbReference>
<proteinExistence type="predicted"/>
<feature type="transmembrane region" description="Helical" evidence="7">
    <location>
        <begin position="110"/>
        <end position="128"/>
    </location>
</feature>
<dbReference type="PANTHER" id="PTHR33885:SF3">
    <property type="entry name" value="PHAGE SHOCK PROTEIN C"/>
    <property type="match status" value="1"/>
</dbReference>
<dbReference type="GO" id="GO:0005886">
    <property type="term" value="C:plasma membrane"/>
    <property type="evidence" value="ECO:0007669"/>
    <property type="project" value="UniProtKB-SubCell"/>
</dbReference>
<dbReference type="RefSeq" id="WP_039327024.1">
    <property type="nucleotide sequence ID" value="NZ_CP007496.1"/>
</dbReference>